<feature type="compositionally biased region" description="Basic and acidic residues" evidence="1">
    <location>
        <begin position="108"/>
        <end position="119"/>
    </location>
</feature>
<dbReference type="GO" id="GO:0007032">
    <property type="term" value="P:endosome organization"/>
    <property type="evidence" value="ECO:0007669"/>
    <property type="project" value="TreeGrafter"/>
</dbReference>
<dbReference type="HOGENOM" id="CLU_1827156_0_0_1"/>
<dbReference type="PANTHER" id="PTHR31409">
    <property type="entry name" value="WASH COMPLEX SUBUNIT 4"/>
    <property type="match status" value="1"/>
</dbReference>
<dbReference type="EMBL" id="JH823226">
    <property type="protein sequence ID" value="EKC41563.1"/>
    <property type="molecule type" value="Genomic_DNA"/>
</dbReference>
<dbReference type="Pfam" id="PF14746">
    <property type="entry name" value="WASH-7_C"/>
    <property type="match status" value="1"/>
</dbReference>
<dbReference type="PANTHER" id="PTHR31409:SF0">
    <property type="entry name" value="WASH COMPLEX SUBUNIT 4"/>
    <property type="match status" value="1"/>
</dbReference>
<feature type="region of interest" description="Disordered" evidence="1">
    <location>
        <begin position="108"/>
        <end position="141"/>
    </location>
</feature>
<evidence type="ECO:0000259" key="2">
    <source>
        <dbReference type="Pfam" id="PF14746"/>
    </source>
</evidence>
<evidence type="ECO:0000313" key="3">
    <source>
        <dbReference type="EMBL" id="EKC41563.1"/>
    </source>
</evidence>
<proteinExistence type="predicted"/>
<evidence type="ECO:0000256" key="1">
    <source>
        <dbReference type="SAM" id="MobiDB-lite"/>
    </source>
</evidence>
<dbReference type="InterPro" id="IPR028283">
    <property type="entry name" value="WASH-7_C"/>
</dbReference>
<dbReference type="GO" id="GO:0005768">
    <property type="term" value="C:endosome"/>
    <property type="evidence" value="ECO:0007669"/>
    <property type="project" value="TreeGrafter"/>
</dbReference>
<feature type="domain" description="WASH complex subunit 7 C-terminal" evidence="2">
    <location>
        <begin position="1"/>
        <end position="103"/>
    </location>
</feature>
<dbReference type="InterPro" id="IPR027307">
    <property type="entry name" value="WASH7"/>
</dbReference>
<protein>
    <recommendedName>
        <fullName evidence="2">WASH complex subunit 7 C-terminal domain-containing protein</fullName>
    </recommendedName>
</protein>
<dbReference type="InParanoid" id="K1R746"/>
<reference evidence="3" key="1">
    <citation type="journal article" date="2012" name="Nature">
        <title>The oyster genome reveals stress adaptation and complexity of shell formation.</title>
        <authorList>
            <person name="Zhang G."/>
            <person name="Fang X."/>
            <person name="Guo X."/>
            <person name="Li L."/>
            <person name="Luo R."/>
            <person name="Xu F."/>
            <person name="Yang P."/>
            <person name="Zhang L."/>
            <person name="Wang X."/>
            <person name="Qi H."/>
            <person name="Xiong Z."/>
            <person name="Que H."/>
            <person name="Xie Y."/>
            <person name="Holland P.W."/>
            <person name="Paps J."/>
            <person name="Zhu Y."/>
            <person name="Wu F."/>
            <person name="Chen Y."/>
            <person name="Wang J."/>
            <person name="Peng C."/>
            <person name="Meng J."/>
            <person name="Yang L."/>
            <person name="Liu J."/>
            <person name="Wen B."/>
            <person name="Zhang N."/>
            <person name="Huang Z."/>
            <person name="Zhu Q."/>
            <person name="Feng Y."/>
            <person name="Mount A."/>
            <person name="Hedgecock D."/>
            <person name="Xu Z."/>
            <person name="Liu Y."/>
            <person name="Domazet-Loso T."/>
            <person name="Du Y."/>
            <person name="Sun X."/>
            <person name="Zhang S."/>
            <person name="Liu B."/>
            <person name="Cheng P."/>
            <person name="Jiang X."/>
            <person name="Li J."/>
            <person name="Fan D."/>
            <person name="Wang W."/>
            <person name="Fu W."/>
            <person name="Wang T."/>
            <person name="Wang B."/>
            <person name="Zhang J."/>
            <person name="Peng Z."/>
            <person name="Li Y."/>
            <person name="Li N."/>
            <person name="Wang J."/>
            <person name="Chen M."/>
            <person name="He Y."/>
            <person name="Tan F."/>
            <person name="Song X."/>
            <person name="Zheng Q."/>
            <person name="Huang R."/>
            <person name="Yang H."/>
            <person name="Du X."/>
            <person name="Chen L."/>
            <person name="Yang M."/>
            <person name="Gaffney P.M."/>
            <person name="Wang S."/>
            <person name="Luo L."/>
            <person name="She Z."/>
            <person name="Ming Y."/>
            <person name="Huang W."/>
            <person name="Zhang S."/>
            <person name="Huang B."/>
            <person name="Zhang Y."/>
            <person name="Qu T."/>
            <person name="Ni P."/>
            <person name="Miao G."/>
            <person name="Wang J."/>
            <person name="Wang Q."/>
            <person name="Steinberg C.E."/>
            <person name="Wang H."/>
            <person name="Li N."/>
            <person name="Qian L."/>
            <person name="Zhang G."/>
            <person name="Li Y."/>
            <person name="Yang H."/>
            <person name="Liu X."/>
            <person name="Wang J."/>
            <person name="Yin Y."/>
            <person name="Wang J."/>
        </authorList>
    </citation>
    <scope>NUCLEOTIDE SEQUENCE [LARGE SCALE GENOMIC DNA]</scope>
    <source>
        <strain evidence="3">05x7-T-G4-1.051#20</strain>
    </source>
</reference>
<sequence>MSRRNKVGAAFTDDGFAMGEDKVGVAYILKLLDQYHEFDSLHWFQSVKDKYRAEKEKQRQAMANRADEKSQQTMTLTVKRLDQYQQEYDLLNYSLSSARIFFRADKTAAEENEEKKADGEPSTSSDPAQATSQTTTTPAGM</sequence>
<accession>K1R746</accession>
<dbReference type="AlphaFoldDB" id="K1R746"/>
<name>K1R746_MAGGI</name>
<feature type="compositionally biased region" description="Low complexity" evidence="1">
    <location>
        <begin position="121"/>
        <end position="141"/>
    </location>
</feature>
<gene>
    <name evidence="3" type="ORF">CGI_10022114</name>
</gene>
<organism evidence="3">
    <name type="scientific">Magallana gigas</name>
    <name type="common">Pacific oyster</name>
    <name type="synonym">Crassostrea gigas</name>
    <dbReference type="NCBI Taxonomy" id="29159"/>
    <lineage>
        <taxon>Eukaryota</taxon>
        <taxon>Metazoa</taxon>
        <taxon>Spiralia</taxon>
        <taxon>Lophotrochozoa</taxon>
        <taxon>Mollusca</taxon>
        <taxon>Bivalvia</taxon>
        <taxon>Autobranchia</taxon>
        <taxon>Pteriomorphia</taxon>
        <taxon>Ostreida</taxon>
        <taxon>Ostreoidea</taxon>
        <taxon>Ostreidae</taxon>
        <taxon>Magallana</taxon>
    </lineage>
</organism>
<dbReference type="GO" id="GO:0016197">
    <property type="term" value="P:endosomal transport"/>
    <property type="evidence" value="ECO:0007669"/>
    <property type="project" value="TreeGrafter"/>
</dbReference>
<dbReference type="GO" id="GO:0071203">
    <property type="term" value="C:WASH complex"/>
    <property type="evidence" value="ECO:0007669"/>
    <property type="project" value="InterPro"/>
</dbReference>